<evidence type="ECO:0000256" key="1">
    <source>
        <dbReference type="SAM" id="MobiDB-lite"/>
    </source>
</evidence>
<reference evidence="2 3" key="1">
    <citation type="journal article" date="2018" name="Evol. Lett.">
        <title>Horizontal gene cluster transfer increased hallucinogenic mushroom diversity.</title>
        <authorList>
            <person name="Reynolds H.T."/>
            <person name="Vijayakumar V."/>
            <person name="Gluck-Thaler E."/>
            <person name="Korotkin H.B."/>
            <person name="Matheny P.B."/>
            <person name="Slot J.C."/>
        </authorList>
    </citation>
    <scope>NUCLEOTIDE SEQUENCE [LARGE SCALE GENOMIC DNA]</scope>
    <source>
        <strain evidence="2 3">SRW20</strain>
    </source>
</reference>
<dbReference type="AlphaFoldDB" id="A0A409Y2P9"/>
<sequence>MIVAKYEQDEAAKGRRRKRGRPPGLRFSIPHPREFDHGQKTLTAEMLEEFPTEVKHIILKHRLDALKIDPADPSYTEWLSFPKYFRRFFGKRGWLRLHDDDEIEKYIDRSFHFRQVFGSNGLTYRDISLLQTIYPSTPLLAQNLGRELAFSFITQLNLCCGNDPDFLTSLRSWGVALGRLEALRIKYIVYLAEVLVSILCLQISGLLSNQNVDQPLPWEDPLWSEVLNLCVNLTVFLLKTPLPLSLSDDFCTASVVASSWAKNLRKVQRIYVFHSYDDMCDVGDAFWFGSHTMLRRTVDASEGDWWREECVRPDRFKSSLARYWLRIPEEDVDGYDSEAWADKRLRSKGQTGDHDFHFGQQAEVGVHYDGTYCTEEDSPAGTSAR</sequence>
<keyword evidence="3" id="KW-1185">Reference proteome</keyword>
<feature type="region of interest" description="Disordered" evidence="1">
    <location>
        <begin position="1"/>
        <end position="30"/>
    </location>
</feature>
<feature type="compositionally biased region" description="Basic and acidic residues" evidence="1">
    <location>
        <begin position="1"/>
        <end position="13"/>
    </location>
</feature>
<name>A0A409Y2P9_9AGAR</name>
<dbReference type="InParanoid" id="A0A409Y2P9"/>
<protein>
    <submittedName>
        <fullName evidence="2">Uncharacterized protein</fullName>
    </submittedName>
</protein>
<proteinExistence type="predicted"/>
<comment type="caution">
    <text evidence="2">The sequence shown here is derived from an EMBL/GenBank/DDBJ whole genome shotgun (WGS) entry which is preliminary data.</text>
</comment>
<gene>
    <name evidence="2" type="ORF">CVT26_000654</name>
</gene>
<dbReference type="Proteomes" id="UP000284706">
    <property type="component" value="Unassembled WGS sequence"/>
</dbReference>
<evidence type="ECO:0000313" key="3">
    <source>
        <dbReference type="Proteomes" id="UP000284706"/>
    </source>
</evidence>
<dbReference type="OrthoDB" id="3105705at2759"/>
<accession>A0A409Y2P9</accession>
<dbReference type="EMBL" id="NHYE01001270">
    <property type="protein sequence ID" value="PPQ97262.1"/>
    <property type="molecule type" value="Genomic_DNA"/>
</dbReference>
<organism evidence="2 3">
    <name type="scientific">Gymnopilus dilepis</name>
    <dbReference type="NCBI Taxonomy" id="231916"/>
    <lineage>
        <taxon>Eukaryota</taxon>
        <taxon>Fungi</taxon>
        <taxon>Dikarya</taxon>
        <taxon>Basidiomycota</taxon>
        <taxon>Agaricomycotina</taxon>
        <taxon>Agaricomycetes</taxon>
        <taxon>Agaricomycetidae</taxon>
        <taxon>Agaricales</taxon>
        <taxon>Agaricineae</taxon>
        <taxon>Hymenogastraceae</taxon>
        <taxon>Gymnopilus</taxon>
    </lineage>
</organism>
<evidence type="ECO:0000313" key="2">
    <source>
        <dbReference type="EMBL" id="PPQ97262.1"/>
    </source>
</evidence>